<reference evidence="11" key="2">
    <citation type="submission" date="2021-04" db="EMBL/GenBank/DDBJ databases">
        <authorList>
            <person name="Gilroy R."/>
        </authorList>
    </citation>
    <scope>NUCLEOTIDE SEQUENCE</scope>
    <source>
        <strain evidence="11">CHK188-4685</strain>
    </source>
</reference>
<dbReference type="CDD" id="cd02947">
    <property type="entry name" value="TRX_family"/>
    <property type="match status" value="1"/>
</dbReference>
<dbReference type="InterPro" id="IPR017937">
    <property type="entry name" value="Thioredoxin_CS"/>
</dbReference>
<dbReference type="EMBL" id="DWYS01000033">
    <property type="protein sequence ID" value="HJB06738.1"/>
    <property type="molecule type" value="Genomic_DNA"/>
</dbReference>
<organism evidence="11 12">
    <name type="scientific">Candidatus Enterocloster faecavium</name>
    <dbReference type="NCBI Taxonomy" id="2838560"/>
    <lineage>
        <taxon>Bacteria</taxon>
        <taxon>Bacillati</taxon>
        <taxon>Bacillota</taxon>
        <taxon>Clostridia</taxon>
        <taxon>Lachnospirales</taxon>
        <taxon>Lachnospiraceae</taxon>
        <taxon>Enterocloster</taxon>
    </lineage>
</organism>
<gene>
    <name evidence="11" type="primary">trxA</name>
    <name evidence="11" type="ORF">H9716_02605</name>
</gene>
<accession>A0A9D2L6A2</accession>
<feature type="site" description="Contributes to redox potential value" evidence="8">
    <location>
        <position position="31"/>
    </location>
</feature>
<evidence type="ECO:0000313" key="11">
    <source>
        <dbReference type="EMBL" id="HJB06738.1"/>
    </source>
</evidence>
<evidence type="ECO:0000256" key="7">
    <source>
        <dbReference type="PIRNR" id="PIRNR000077"/>
    </source>
</evidence>
<feature type="domain" description="Thioredoxin" evidence="10">
    <location>
        <begin position="1"/>
        <end position="105"/>
    </location>
</feature>
<reference evidence="11" key="1">
    <citation type="journal article" date="2021" name="PeerJ">
        <title>Extensive microbial diversity within the chicken gut microbiome revealed by metagenomics and culture.</title>
        <authorList>
            <person name="Gilroy R."/>
            <person name="Ravi A."/>
            <person name="Getino M."/>
            <person name="Pursley I."/>
            <person name="Horton D.L."/>
            <person name="Alikhan N.F."/>
            <person name="Baker D."/>
            <person name="Gharbi K."/>
            <person name="Hall N."/>
            <person name="Watson M."/>
            <person name="Adriaenssens E.M."/>
            <person name="Foster-Nyarko E."/>
            <person name="Jarju S."/>
            <person name="Secka A."/>
            <person name="Antonio M."/>
            <person name="Oren A."/>
            <person name="Chaudhuri R.R."/>
            <person name="La Ragione R."/>
            <person name="Hildebrand F."/>
            <person name="Pallen M.J."/>
        </authorList>
    </citation>
    <scope>NUCLEOTIDE SEQUENCE</scope>
    <source>
        <strain evidence="11">CHK188-4685</strain>
    </source>
</reference>
<dbReference type="PANTHER" id="PTHR46115">
    <property type="entry name" value="THIOREDOXIN-LIKE PROTEIN 1"/>
    <property type="match status" value="1"/>
</dbReference>
<dbReference type="Gene3D" id="3.40.30.10">
    <property type="entry name" value="Glutaredoxin"/>
    <property type="match status" value="1"/>
</dbReference>
<evidence type="ECO:0000256" key="2">
    <source>
        <dbReference type="ARBA" id="ARBA00022448"/>
    </source>
</evidence>
<protein>
    <recommendedName>
        <fullName evidence="1 6">Thioredoxin</fullName>
    </recommendedName>
</protein>
<dbReference type="PROSITE" id="PS00194">
    <property type="entry name" value="THIOREDOXIN_1"/>
    <property type="match status" value="1"/>
</dbReference>
<keyword evidence="2" id="KW-0813">Transport</keyword>
<comment type="caution">
    <text evidence="11">The sequence shown here is derived from an EMBL/GenBank/DDBJ whole genome shotgun (WGS) entry which is preliminary data.</text>
</comment>
<dbReference type="InterPro" id="IPR013766">
    <property type="entry name" value="Thioredoxin_domain"/>
</dbReference>
<evidence type="ECO:0000256" key="6">
    <source>
        <dbReference type="NCBIfam" id="TIGR01068"/>
    </source>
</evidence>
<feature type="active site" description="Nucleophile" evidence="8">
    <location>
        <position position="30"/>
    </location>
</feature>
<feature type="disulfide bond" description="Redox-active" evidence="9">
    <location>
        <begin position="30"/>
        <end position="33"/>
    </location>
</feature>
<dbReference type="InterPro" id="IPR036249">
    <property type="entry name" value="Thioredoxin-like_sf"/>
</dbReference>
<dbReference type="FunFam" id="3.40.30.10:FF:000001">
    <property type="entry name" value="Thioredoxin"/>
    <property type="match status" value="1"/>
</dbReference>
<comment type="similarity">
    <text evidence="7">Belongs to the thioredoxin family.</text>
</comment>
<feature type="active site" description="Nucleophile" evidence="8">
    <location>
        <position position="33"/>
    </location>
</feature>
<evidence type="ECO:0000256" key="3">
    <source>
        <dbReference type="ARBA" id="ARBA00022982"/>
    </source>
</evidence>
<dbReference type="PRINTS" id="PR00421">
    <property type="entry name" value="THIOREDOXIN"/>
</dbReference>
<dbReference type="AlphaFoldDB" id="A0A9D2L6A2"/>
<evidence type="ECO:0000256" key="9">
    <source>
        <dbReference type="PIRSR" id="PIRSR000077-4"/>
    </source>
</evidence>
<keyword evidence="5 9" id="KW-0676">Redox-active center</keyword>
<dbReference type="InterPro" id="IPR005746">
    <property type="entry name" value="Thioredoxin"/>
</dbReference>
<evidence type="ECO:0000256" key="8">
    <source>
        <dbReference type="PIRSR" id="PIRSR000077-1"/>
    </source>
</evidence>
<evidence type="ECO:0000256" key="1">
    <source>
        <dbReference type="ARBA" id="ARBA00020570"/>
    </source>
</evidence>
<dbReference type="Proteomes" id="UP000886804">
    <property type="component" value="Unassembled WGS sequence"/>
</dbReference>
<feature type="site" description="Contributes to redox potential value" evidence="8">
    <location>
        <position position="32"/>
    </location>
</feature>
<dbReference type="Pfam" id="PF00085">
    <property type="entry name" value="Thioredoxin"/>
    <property type="match status" value="1"/>
</dbReference>
<dbReference type="PROSITE" id="PS51352">
    <property type="entry name" value="THIOREDOXIN_2"/>
    <property type="match status" value="1"/>
</dbReference>
<evidence type="ECO:0000313" key="12">
    <source>
        <dbReference type="Proteomes" id="UP000886804"/>
    </source>
</evidence>
<dbReference type="SUPFAM" id="SSF52833">
    <property type="entry name" value="Thioredoxin-like"/>
    <property type="match status" value="1"/>
</dbReference>
<evidence type="ECO:0000256" key="4">
    <source>
        <dbReference type="ARBA" id="ARBA00023157"/>
    </source>
</evidence>
<evidence type="ECO:0000256" key="5">
    <source>
        <dbReference type="ARBA" id="ARBA00023284"/>
    </source>
</evidence>
<dbReference type="NCBIfam" id="TIGR01068">
    <property type="entry name" value="thioredoxin"/>
    <property type="match status" value="1"/>
</dbReference>
<name>A0A9D2L6A2_9FIRM</name>
<sequence>MALEHLTSSNFNEKIKASGVVVVDFFATWCGPCKMLAPVLEQAADQMKDVSFYKVDIDEEQELTNQFKIMSVPTLLFFKDGNLVVQNSGLIRMSELEQLIAKARG</sequence>
<proteinExistence type="inferred from homology"/>
<dbReference type="GO" id="GO:0015035">
    <property type="term" value="F:protein-disulfide reductase activity"/>
    <property type="evidence" value="ECO:0007669"/>
    <property type="project" value="UniProtKB-UniRule"/>
</dbReference>
<keyword evidence="4 9" id="KW-1015">Disulfide bond</keyword>
<evidence type="ECO:0000259" key="10">
    <source>
        <dbReference type="PROSITE" id="PS51352"/>
    </source>
</evidence>
<keyword evidence="3" id="KW-0249">Electron transport</keyword>
<feature type="site" description="Deprotonates C-terminal active site Cys" evidence="8">
    <location>
        <position position="24"/>
    </location>
</feature>
<dbReference type="PIRSF" id="PIRSF000077">
    <property type="entry name" value="Thioredoxin"/>
    <property type="match status" value="1"/>
</dbReference>